<dbReference type="InterPro" id="IPR050771">
    <property type="entry name" value="Alpha-ketoacid_DH_E1_comp"/>
</dbReference>
<reference evidence="5" key="1">
    <citation type="journal article" date="2013" name="Nature">
        <title>Pan genome of the phytoplankton Emiliania underpins its global distribution.</title>
        <authorList>
            <person name="Read B.A."/>
            <person name="Kegel J."/>
            <person name="Klute M.J."/>
            <person name="Kuo A."/>
            <person name="Lefebvre S.C."/>
            <person name="Maumus F."/>
            <person name="Mayer C."/>
            <person name="Miller J."/>
            <person name="Monier A."/>
            <person name="Salamov A."/>
            <person name="Young J."/>
            <person name="Aguilar M."/>
            <person name="Claverie J.M."/>
            <person name="Frickenhaus S."/>
            <person name="Gonzalez K."/>
            <person name="Herman E.K."/>
            <person name="Lin Y.C."/>
            <person name="Napier J."/>
            <person name="Ogata H."/>
            <person name="Sarno A.F."/>
            <person name="Shmutz J."/>
            <person name="Schroeder D."/>
            <person name="de Vargas C."/>
            <person name="Verret F."/>
            <person name="von Dassow P."/>
            <person name="Valentin K."/>
            <person name="Van de Peer Y."/>
            <person name="Wheeler G."/>
            <person name="Dacks J.B."/>
            <person name="Delwiche C.F."/>
            <person name="Dyhrman S.T."/>
            <person name="Glockner G."/>
            <person name="John U."/>
            <person name="Richards T."/>
            <person name="Worden A.Z."/>
            <person name="Zhang X."/>
            <person name="Grigoriev I.V."/>
            <person name="Allen A.E."/>
            <person name="Bidle K."/>
            <person name="Borodovsky M."/>
            <person name="Bowler C."/>
            <person name="Brownlee C."/>
            <person name="Cock J.M."/>
            <person name="Elias M."/>
            <person name="Gladyshev V.N."/>
            <person name="Groth M."/>
            <person name="Guda C."/>
            <person name="Hadaegh A."/>
            <person name="Iglesias-Rodriguez M.D."/>
            <person name="Jenkins J."/>
            <person name="Jones B.M."/>
            <person name="Lawson T."/>
            <person name="Leese F."/>
            <person name="Lindquist E."/>
            <person name="Lobanov A."/>
            <person name="Lomsadze A."/>
            <person name="Malik S.B."/>
            <person name="Marsh M.E."/>
            <person name="Mackinder L."/>
            <person name="Mock T."/>
            <person name="Mueller-Roeber B."/>
            <person name="Pagarete A."/>
            <person name="Parker M."/>
            <person name="Probert I."/>
            <person name="Quesneville H."/>
            <person name="Raines C."/>
            <person name="Rensing S.A."/>
            <person name="Riano-Pachon D.M."/>
            <person name="Richier S."/>
            <person name="Rokitta S."/>
            <person name="Shiraiwa Y."/>
            <person name="Soanes D.M."/>
            <person name="van der Giezen M."/>
            <person name="Wahlund T.M."/>
            <person name="Williams B."/>
            <person name="Wilson W."/>
            <person name="Wolfe G."/>
            <person name="Wurch L.L."/>
        </authorList>
    </citation>
    <scope>NUCLEOTIDE SEQUENCE</scope>
</reference>
<evidence type="ECO:0000256" key="2">
    <source>
        <dbReference type="RuleBase" id="RU365014"/>
    </source>
</evidence>
<dbReference type="PaxDb" id="2903-EOD25933"/>
<dbReference type="RefSeq" id="XP_005778362.1">
    <property type="nucleotide sequence ID" value="XM_005778305.1"/>
</dbReference>
<dbReference type="InterPro" id="IPR029061">
    <property type="entry name" value="THDP-binding"/>
</dbReference>
<dbReference type="PANTHER" id="PTHR43380">
    <property type="entry name" value="2-OXOISOVALERATE DEHYDROGENASE SUBUNIT ALPHA, MITOCHONDRIAL"/>
    <property type="match status" value="1"/>
</dbReference>
<dbReference type="PANTHER" id="PTHR43380:SF1">
    <property type="entry name" value="2-OXOISOVALERATE DEHYDROGENASE SUBUNIT ALPHA, MITOCHONDRIAL"/>
    <property type="match status" value="1"/>
</dbReference>
<dbReference type="Gene3D" id="3.40.50.970">
    <property type="match status" value="1"/>
</dbReference>
<dbReference type="GO" id="GO:0009083">
    <property type="term" value="P:branched-chain amino acid catabolic process"/>
    <property type="evidence" value="ECO:0007669"/>
    <property type="project" value="TreeGrafter"/>
</dbReference>
<evidence type="ECO:0000313" key="5">
    <source>
        <dbReference type="Proteomes" id="UP000013827"/>
    </source>
</evidence>
<dbReference type="AlphaFoldDB" id="A0A0D3K734"/>
<dbReference type="STRING" id="2903.R1CSE7"/>
<keyword evidence="1 2" id="KW-0560">Oxidoreductase</keyword>
<dbReference type="GeneID" id="17271478"/>
<dbReference type="InterPro" id="IPR001017">
    <property type="entry name" value="DH_E1"/>
</dbReference>
<dbReference type="CDD" id="cd02000">
    <property type="entry name" value="TPP_E1_PDC_ADC_BCADC"/>
    <property type="match status" value="1"/>
</dbReference>
<evidence type="ECO:0000256" key="1">
    <source>
        <dbReference type="ARBA" id="ARBA00023002"/>
    </source>
</evidence>
<dbReference type="SUPFAM" id="SSF52518">
    <property type="entry name" value="Thiamin diphosphate-binding fold (THDP-binding)"/>
    <property type="match status" value="1"/>
</dbReference>
<organism evidence="4 5">
    <name type="scientific">Emiliania huxleyi (strain CCMP1516)</name>
    <dbReference type="NCBI Taxonomy" id="280463"/>
    <lineage>
        <taxon>Eukaryota</taxon>
        <taxon>Haptista</taxon>
        <taxon>Haptophyta</taxon>
        <taxon>Prymnesiophyceae</taxon>
        <taxon>Isochrysidales</taxon>
        <taxon>Noelaerhabdaceae</taxon>
        <taxon>Emiliania</taxon>
    </lineage>
</organism>
<keyword evidence="2" id="KW-0786">Thiamine pyrophosphate</keyword>
<reference evidence="4" key="2">
    <citation type="submission" date="2024-10" db="UniProtKB">
        <authorList>
            <consortium name="EnsemblProtists"/>
        </authorList>
    </citation>
    <scope>IDENTIFICATION</scope>
</reference>
<dbReference type="KEGG" id="ehx:EMIHUDRAFT_443540"/>
<proteinExistence type="inferred from homology"/>
<dbReference type="EnsemblProtists" id="EOD25933">
    <property type="protein sequence ID" value="EOD25933"/>
    <property type="gene ID" value="EMIHUDRAFT_443540"/>
</dbReference>
<dbReference type="KEGG" id="ehx:EMIHUDRAFT_442181"/>
<dbReference type="EC" id="1.2.4.4" evidence="2"/>
<feature type="domain" description="Dehydrogenase E1 component" evidence="3">
    <location>
        <begin position="5"/>
        <end position="303"/>
    </location>
</feature>
<protein>
    <recommendedName>
        <fullName evidence="2">2-oxoisovalerate dehydrogenase subunit alpha</fullName>
        <ecNumber evidence="2">1.2.4.4</ecNumber>
    </recommendedName>
    <alternativeName>
        <fullName evidence="2">Branched-chain alpha-keto acid dehydrogenase E1 component alpha chain</fullName>
    </alternativeName>
</protein>
<keyword evidence="5" id="KW-1185">Reference proteome</keyword>
<dbReference type="GO" id="GO:0003863">
    <property type="term" value="F:branched-chain 2-oxo acid dehydrogenase activity"/>
    <property type="evidence" value="ECO:0007669"/>
    <property type="project" value="UniProtKB-EC"/>
</dbReference>
<comment type="cofactor">
    <cofactor evidence="2">
        <name>thiamine diphosphate</name>
        <dbReference type="ChEBI" id="CHEBI:58937"/>
    </cofactor>
</comment>
<dbReference type="GeneID" id="17276842"/>
<comment type="catalytic activity">
    <reaction evidence="2">
        <text>N(6)-[(R)-lipoyl]-L-lysyl-[protein] + 3-methyl-2-oxobutanoate + H(+) = N(6)-[(R)-S(8)-2-methylpropanoyldihydrolipoyl]-L-lysyl-[protein] + CO2</text>
        <dbReference type="Rhea" id="RHEA:13457"/>
        <dbReference type="Rhea" id="RHEA-COMP:10474"/>
        <dbReference type="Rhea" id="RHEA-COMP:10497"/>
        <dbReference type="ChEBI" id="CHEBI:11851"/>
        <dbReference type="ChEBI" id="CHEBI:15378"/>
        <dbReference type="ChEBI" id="CHEBI:16526"/>
        <dbReference type="ChEBI" id="CHEBI:83099"/>
        <dbReference type="ChEBI" id="CHEBI:83142"/>
        <dbReference type="EC" id="1.2.4.4"/>
    </reaction>
</comment>
<dbReference type="RefSeq" id="XP_005783998.1">
    <property type="nucleotide sequence ID" value="XM_005783941.1"/>
</dbReference>
<sequence length="342" mass="37692">MVHVSEFDKIYNDAQRQGRISFYMTSRGEEAASVGSAAALQPSDMVLPQYRELGVFFWRGMTMAEIANQLCANALDRAHGRQLPLHTGSAERNIIYVKSTLGTQCPHAAGVAYSLKQGGGERVAICYLGEGTSSEGDFPSGLNIAAVHGCPVVFFCRNNGYAISTSSSDQYAGDGVAPRGPAYGLPTIRIDGNDLLAVVAATQRARAIAIEQRRPVLVEAMTYRIGAHSTSDDDSAYRNPHAPEQGWDSERAYWEARSPIIRFGRYLQSLGWWSPQMEEDLRKATRKQVIKSLNDASAAPKPNNAYLFSDVYDEPSWLQRDQEAALNAHLDKYPEHYPAVVR</sequence>
<dbReference type="Proteomes" id="UP000013827">
    <property type="component" value="Unassembled WGS sequence"/>
</dbReference>
<comment type="function">
    <text evidence="2">The branched-chain alpha-keto dehydrogenase complex catalyzes the overall conversion of alpha-keto acids to acyl-CoA and CO(2). It contains multiple copies of three enzymatic components: branched-chain alpha-keto acid decarboxylase (E1), lipoamide acyltransferase (E2) and lipoamide dehydrogenase (E3).</text>
</comment>
<dbReference type="EnsemblProtists" id="EOD31569">
    <property type="protein sequence ID" value="EOD31569"/>
    <property type="gene ID" value="EMIHUDRAFT_442181"/>
</dbReference>
<dbReference type="FunFam" id="3.40.50.970:FF:000108">
    <property type="entry name" value="2-oxoisovalerate dehydrogenase subunit alpha"/>
    <property type="match status" value="1"/>
</dbReference>
<dbReference type="HOGENOM" id="CLU_029393_1_2_1"/>
<dbReference type="Pfam" id="PF00676">
    <property type="entry name" value="E1_dh"/>
    <property type="match status" value="1"/>
</dbReference>
<dbReference type="eggNOG" id="KOG1182">
    <property type="taxonomic scope" value="Eukaryota"/>
</dbReference>
<comment type="similarity">
    <text evidence="2">Belongs to the BCKDHA family.</text>
</comment>
<name>A0A0D3K734_EMIH1</name>
<evidence type="ECO:0000259" key="3">
    <source>
        <dbReference type="Pfam" id="PF00676"/>
    </source>
</evidence>
<dbReference type="OMA" id="VLPYYRD"/>
<evidence type="ECO:0000313" key="4">
    <source>
        <dbReference type="EnsemblProtists" id="EOD31569"/>
    </source>
</evidence>
<accession>A0A0D3K734</accession>